<dbReference type="EMBL" id="CP111020">
    <property type="protein sequence ID" value="WAR14700.1"/>
    <property type="molecule type" value="Genomic_DNA"/>
</dbReference>
<gene>
    <name evidence="2" type="ORF">MAR_004805</name>
</gene>
<reference evidence="2" key="1">
    <citation type="submission" date="2022-11" db="EMBL/GenBank/DDBJ databases">
        <title>Centuries of genome instability and evolution in soft-shell clam transmissible cancer (bioRxiv).</title>
        <authorList>
            <person name="Hart S.F.M."/>
            <person name="Yonemitsu M.A."/>
            <person name="Giersch R.M."/>
            <person name="Beal B.F."/>
            <person name="Arriagada G."/>
            <person name="Davis B.W."/>
            <person name="Ostrander E.A."/>
            <person name="Goff S.P."/>
            <person name="Metzger M.J."/>
        </authorList>
    </citation>
    <scope>NUCLEOTIDE SEQUENCE</scope>
    <source>
        <strain evidence="2">MELC-2E11</strain>
        <tissue evidence="2">Siphon/mantle</tissue>
    </source>
</reference>
<dbReference type="InterPro" id="IPR049012">
    <property type="entry name" value="Mutator_transp_dom"/>
</dbReference>
<dbReference type="Proteomes" id="UP001164746">
    <property type="component" value="Chromosome 9"/>
</dbReference>
<feature type="domain" description="Mutator-like transposase" evidence="1">
    <location>
        <begin position="76"/>
        <end position="135"/>
    </location>
</feature>
<accession>A0ABY7EXU8</accession>
<evidence type="ECO:0000259" key="1">
    <source>
        <dbReference type="Pfam" id="PF20700"/>
    </source>
</evidence>
<dbReference type="Pfam" id="PF20700">
    <property type="entry name" value="Mutator"/>
    <property type="match status" value="1"/>
</dbReference>
<name>A0ABY7EXU8_MYAAR</name>
<keyword evidence="3" id="KW-1185">Reference proteome</keyword>
<protein>
    <recommendedName>
        <fullName evidence="1">Mutator-like transposase domain-containing protein</fullName>
    </recommendedName>
</protein>
<organism evidence="2 3">
    <name type="scientific">Mya arenaria</name>
    <name type="common">Soft-shell clam</name>
    <dbReference type="NCBI Taxonomy" id="6604"/>
    <lineage>
        <taxon>Eukaryota</taxon>
        <taxon>Metazoa</taxon>
        <taxon>Spiralia</taxon>
        <taxon>Lophotrochozoa</taxon>
        <taxon>Mollusca</taxon>
        <taxon>Bivalvia</taxon>
        <taxon>Autobranchia</taxon>
        <taxon>Heteroconchia</taxon>
        <taxon>Euheterodonta</taxon>
        <taxon>Imparidentia</taxon>
        <taxon>Neoheterodontei</taxon>
        <taxon>Myida</taxon>
        <taxon>Myoidea</taxon>
        <taxon>Myidae</taxon>
        <taxon>Mya</taxon>
    </lineage>
</organism>
<sequence length="142" mass="15980">MDGGFLRMQWGSFRGETYRWLLKNTPGYFGWLINKLKQDKLSPSDHLFLFKMTLIKYASMFPEGNEIVAIKEKKKKTTMINAGVGESQISAIFAELNLPGISKTALKARSREIGPSIECVAEISCTTAIQQEMKLLQAVNNM</sequence>
<proteinExistence type="predicted"/>
<evidence type="ECO:0000313" key="2">
    <source>
        <dbReference type="EMBL" id="WAR14700.1"/>
    </source>
</evidence>
<evidence type="ECO:0000313" key="3">
    <source>
        <dbReference type="Proteomes" id="UP001164746"/>
    </source>
</evidence>